<feature type="transmembrane region" description="Helical" evidence="1">
    <location>
        <begin position="12"/>
        <end position="35"/>
    </location>
</feature>
<feature type="transmembrane region" description="Helical" evidence="1">
    <location>
        <begin position="80"/>
        <end position="103"/>
    </location>
</feature>
<dbReference type="EMBL" id="QJKH01000008">
    <property type="protein sequence ID" value="PXX78274.1"/>
    <property type="molecule type" value="Genomic_DNA"/>
</dbReference>
<keyword evidence="1" id="KW-1133">Transmembrane helix</keyword>
<comment type="caution">
    <text evidence="3">The sequence shown here is derived from an EMBL/GenBank/DDBJ whole genome shotgun (WGS) entry which is preliminary data.</text>
</comment>
<dbReference type="RefSeq" id="WP_022936700.1">
    <property type="nucleotide sequence ID" value="NZ_BAABZA010000001.1"/>
</dbReference>
<sequence length="241" mass="27391">MKKFNWRKFINRFVFFSLLISAIFLIIRLFLAPAGNDVPYGRVKSDYVLMLVQCILGLFAMTLPGLLSHRFQIEIPSGMLVLYAIFLYGAIFLGEVRSFYYTVPHWDTILHTFSGGMLGALGFSFVTLLNKTDKIPLNLSPLFIAIFAFCFAVTLGVFWEIYEFTFDGVLGLNMQKFALESGEQLMGRAALQDTMKDLIVDCLGAFIMALVGYISLKYKTGFIEKLTLRKKKNHHDKRLSA</sequence>
<gene>
    <name evidence="3" type="ORF">DES51_108202</name>
    <name evidence="2" type="ORF">MQE39_04040</name>
</gene>
<keyword evidence="4" id="KW-1185">Reference proteome</keyword>
<feature type="transmembrane region" description="Helical" evidence="1">
    <location>
        <begin position="47"/>
        <end position="68"/>
    </location>
</feature>
<feature type="transmembrane region" description="Helical" evidence="1">
    <location>
        <begin position="109"/>
        <end position="130"/>
    </location>
</feature>
<keyword evidence="1" id="KW-0812">Transmembrane</keyword>
<reference evidence="2" key="2">
    <citation type="submission" date="2022-03" db="EMBL/GenBank/DDBJ databases">
        <title>First case of bacteraemia caused by Dielma fastidiosa in a patient hospitalised with diverticulitis.</title>
        <authorList>
            <person name="Forman-Ankjaer B."/>
            <person name="Hvid-Jensen F."/>
            <person name="Kobel C.M."/>
            <person name="Greve T."/>
        </authorList>
    </citation>
    <scope>NUCLEOTIDE SEQUENCE</scope>
    <source>
        <strain evidence="2">AUH_DF_2021</strain>
    </source>
</reference>
<evidence type="ECO:0000256" key="1">
    <source>
        <dbReference type="SAM" id="Phobius"/>
    </source>
</evidence>
<dbReference type="InterPro" id="IPR014509">
    <property type="entry name" value="YjdF-like"/>
</dbReference>
<dbReference type="Pfam" id="PF09997">
    <property type="entry name" value="DUF2238"/>
    <property type="match status" value="1"/>
</dbReference>
<evidence type="ECO:0000313" key="3">
    <source>
        <dbReference type="EMBL" id="PXX78274.1"/>
    </source>
</evidence>
<dbReference type="GeneID" id="94439978"/>
<evidence type="ECO:0000313" key="4">
    <source>
        <dbReference type="Proteomes" id="UP000247612"/>
    </source>
</evidence>
<accession>A0A318KJJ1</accession>
<feature type="transmembrane region" description="Helical" evidence="1">
    <location>
        <begin position="142"/>
        <end position="162"/>
    </location>
</feature>
<dbReference type="Proteomes" id="UP000247612">
    <property type="component" value="Unassembled WGS sequence"/>
</dbReference>
<feature type="transmembrane region" description="Helical" evidence="1">
    <location>
        <begin position="198"/>
        <end position="216"/>
    </location>
</feature>
<name>A0A318KJJ1_9FIRM</name>
<dbReference type="AlphaFoldDB" id="A0A318KJJ1"/>
<proteinExistence type="predicted"/>
<dbReference type="STRING" id="1034346.GCA_000313565_00396"/>
<protein>
    <submittedName>
        <fullName evidence="3">Uncharacterized protein</fullName>
    </submittedName>
</protein>
<organism evidence="3 4">
    <name type="scientific">Dielma fastidiosa</name>
    <dbReference type="NCBI Taxonomy" id="1034346"/>
    <lineage>
        <taxon>Bacteria</taxon>
        <taxon>Bacillati</taxon>
        <taxon>Bacillota</taxon>
        <taxon>Erysipelotrichia</taxon>
        <taxon>Erysipelotrichales</taxon>
        <taxon>Erysipelotrichaceae</taxon>
        <taxon>Dielma</taxon>
    </lineage>
</organism>
<dbReference type="EMBL" id="JALDAW010000011">
    <property type="protein sequence ID" value="MDY5167287.1"/>
    <property type="molecule type" value="Genomic_DNA"/>
</dbReference>
<keyword evidence="1" id="KW-0472">Membrane</keyword>
<evidence type="ECO:0000313" key="2">
    <source>
        <dbReference type="EMBL" id="MDY5167287.1"/>
    </source>
</evidence>
<dbReference type="OrthoDB" id="4966203at2"/>
<dbReference type="Proteomes" id="UP001276902">
    <property type="component" value="Unassembled WGS sequence"/>
</dbReference>
<reference evidence="3 4" key="1">
    <citation type="submission" date="2018-05" db="EMBL/GenBank/DDBJ databases">
        <title>Genomic Encyclopedia of Type Strains, Phase IV (KMG-IV): sequencing the most valuable type-strain genomes for metagenomic binning, comparative biology and taxonomic classification.</title>
        <authorList>
            <person name="Goeker M."/>
        </authorList>
    </citation>
    <scope>NUCLEOTIDE SEQUENCE [LARGE SCALE GENOMIC DNA]</scope>
    <source>
        <strain evidence="3 4">JC118</strain>
    </source>
</reference>